<feature type="chain" id="PRO_5014499819" evidence="1">
    <location>
        <begin position="33"/>
        <end position="71"/>
    </location>
</feature>
<keyword evidence="1" id="KW-0732">Signal</keyword>
<sequence>MQMTENIVEAFKSVYVMIIFLSLFLLSTNIDAAECYQDSDCPEDMCSYLAKPTCIFTEYFPIFWMAVCGCD</sequence>
<keyword evidence="5" id="KW-1185">Reference proteome</keyword>
<feature type="signal peptide" evidence="1">
    <location>
        <begin position="1"/>
        <end position="32"/>
    </location>
</feature>
<accession>A0A072UMI8</accession>
<dbReference type="EMBL" id="CM001220">
    <property type="protein sequence ID" value="KEH30283.1"/>
    <property type="molecule type" value="Genomic_DNA"/>
</dbReference>
<proteinExistence type="predicted"/>
<organism evidence="3 5">
    <name type="scientific">Medicago truncatula</name>
    <name type="common">Barrel medic</name>
    <name type="synonym">Medicago tribuloides</name>
    <dbReference type="NCBI Taxonomy" id="3880"/>
    <lineage>
        <taxon>Eukaryota</taxon>
        <taxon>Viridiplantae</taxon>
        <taxon>Streptophyta</taxon>
        <taxon>Embryophyta</taxon>
        <taxon>Tracheophyta</taxon>
        <taxon>Spermatophyta</taxon>
        <taxon>Magnoliopsida</taxon>
        <taxon>eudicotyledons</taxon>
        <taxon>Gunneridae</taxon>
        <taxon>Pentapetalae</taxon>
        <taxon>rosids</taxon>
        <taxon>fabids</taxon>
        <taxon>Fabales</taxon>
        <taxon>Fabaceae</taxon>
        <taxon>Papilionoideae</taxon>
        <taxon>50 kb inversion clade</taxon>
        <taxon>NPAAA clade</taxon>
        <taxon>Hologalegina</taxon>
        <taxon>IRL clade</taxon>
        <taxon>Trifolieae</taxon>
        <taxon>Medicago</taxon>
    </lineage>
</organism>
<protein>
    <submittedName>
        <fullName evidence="3">Nodule Cysteine-Rich (NCR) secreted peptide</fullName>
    </submittedName>
</protein>
<dbReference type="EnsemblPlants" id="KEH30283">
    <property type="protein sequence ID" value="KEH30283"/>
    <property type="gene ID" value="MTR_4g066290"/>
</dbReference>
<evidence type="ECO:0000313" key="4">
    <source>
        <dbReference type="EnsemblPlants" id="KEH30283"/>
    </source>
</evidence>
<dbReference type="GO" id="GO:0046872">
    <property type="term" value="F:metal ion binding"/>
    <property type="evidence" value="ECO:0007669"/>
    <property type="project" value="InterPro"/>
</dbReference>
<evidence type="ECO:0000259" key="2">
    <source>
        <dbReference type="Pfam" id="PF07127"/>
    </source>
</evidence>
<dbReference type="Pfam" id="PF07127">
    <property type="entry name" value="Nodulin_late"/>
    <property type="match status" value="1"/>
</dbReference>
<dbReference type="InterPro" id="IPR009810">
    <property type="entry name" value="Nodulin_late_dom"/>
</dbReference>
<dbReference type="AlphaFoldDB" id="A0A072UMI8"/>
<evidence type="ECO:0000313" key="3">
    <source>
        <dbReference type="EMBL" id="KEH30283.1"/>
    </source>
</evidence>
<gene>
    <name evidence="3" type="ordered locus">MTR_4g066290</name>
</gene>
<name>A0A072UMI8_MEDTR</name>
<evidence type="ECO:0000256" key="1">
    <source>
        <dbReference type="SAM" id="SignalP"/>
    </source>
</evidence>
<reference evidence="4" key="3">
    <citation type="submission" date="2015-04" db="UniProtKB">
        <authorList>
            <consortium name="EnsemblPlants"/>
        </authorList>
    </citation>
    <scope>IDENTIFICATION</scope>
    <source>
        <strain evidence="4">cv. Jemalong A17</strain>
    </source>
</reference>
<dbReference type="Proteomes" id="UP000002051">
    <property type="component" value="Chromosome 4"/>
</dbReference>
<reference evidence="3 5" key="2">
    <citation type="journal article" date="2014" name="BMC Genomics">
        <title>An improved genome release (version Mt4.0) for the model legume Medicago truncatula.</title>
        <authorList>
            <person name="Tang H."/>
            <person name="Krishnakumar V."/>
            <person name="Bidwell S."/>
            <person name="Rosen B."/>
            <person name="Chan A."/>
            <person name="Zhou S."/>
            <person name="Gentzbittel L."/>
            <person name="Childs K.L."/>
            <person name="Yandell M."/>
            <person name="Gundlach H."/>
            <person name="Mayer K.F."/>
            <person name="Schwartz D.C."/>
            <person name="Town C.D."/>
        </authorList>
    </citation>
    <scope>GENOME REANNOTATION</scope>
    <source>
        <strain evidence="3">A17</strain>
        <strain evidence="4 5">cv. Jemalong A17</strain>
    </source>
</reference>
<dbReference type="HOGENOM" id="CLU_181053_0_3_1"/>
<reference evidence="3 5" key="1">
    <citation type="journal article" date="2011" name="Nature">
        <title>The Medicago genome provides insight into the evolution of rhizobial symbioses.</title>
        <authorList>
            <person name="Young N.D."/>
            <person name="Debelle F."/>
            <person name="Oldroyd G.E."/>
            <person name="Geurts R."/>
            <person name="Cannon S.B."/>
            <person name="Udvardi M.K."/>
            <person name="Benedito V.A."/>
            <person name="Mayer K.F."/>
            <person name="Gouzy J."/>
            <person name="Schoof H."/>
            <person name="Van de Peer Y."/>
            <person name="Proost S."/>
            <person name="Cook D.R."/>
            <person name="Meyers B.C."/>
            <person name="Spannagl M."/>
            <person name="Cheung F."/>
            <person name="De Mita S."/>
            <person name="Krishnakumar V."/>
            <person name="Gundlach H."/>
            <person name="Zhou S."/>
            <person name="Mudge J."/>
            <person name="Bharti A.K."/>
            <person name="Murray J.D."/>
            <person name="Naoumkina M.A."/>
            <person name="Rosen B."/>
            <person name="Silverstein K.A."/>
            <person name="Tang H."/>
            <person name="Rombauts S."/>
            <person name="Zhao P.X."/>
            <person name="Zhou P."/>
            <person name="Barbe V."/>
            <person name="Bardou P."/>
            <person name="Bechner M."/>
            <person name="Bellec A."/>
            <person name="Berger A."/>
            <person name="Berges H."/>
            <person name="Bidwell S."/>
            <person name="Bisseling T."/>
            <person name="Choisne N."/>
            <person name="Couloux A."/>
            <person name="Denny R."/>
            <person name="Deshpande S."/>
            <person name="Dai X."/>
            <person name="Doyle J.J."/>
            <person name="Dudez A.M."/>
            <person name="Farmer A.D."/>
            <person name="Fouteau S."/>
            <person name="Franken C."/>
            <person name="Gibelin C."/>
            <person name="Gish J."/>
            <person name="Goldstein S."/>
            <person name="Gonzalez A.J."/>
            <person name="Green P.J."/>
            <person name="Hallab A."/>
            <person name="Hartog M."/>
            <person name="Hua A."/>
            <person name="Humphray S.J."/>
            <person name="Jeong D.H."/>
            <person name="Jing Y."/>
            <person name="Jocker A."/>
            <person name="Kenton S.M."/>
            <person name="Kim D.J."/>
            <person name="Klee K."/>
            <person name="Lai H."/>
            <person name="Lang C."/>
            <person name="Lin S."/>
            <person name="Macmil S.L."/>
            <person name="Magdelenat G."/>
            <person name="Matthews L."/>
            <person name="McCorrison J."/>
            <person name="Monaghan E.L."/>
            <person name="Mun J.H."/>
            <person name="Najar F.Z."/>
            <person name="Nicholson C."/>
            <person name="Noirot C."/>
            <person name="O'Bleness M."/>
            <person name="Paule C.R."/>
            <person name="Poulain J."/>
            <person name="Prion F."/>
            <person name="Qin B."/>
            <person name="Qu C."/>
            <person name="Retzel E.F."/>
            <person name="Riddle C."/>
            <person name="Sallet E."/>
            <person name="Samain S."/>
            <person name="Samson N."/>
            <person name="Sanders I."/>
            <person name="Saurat O."/>
            <person name="Scarpelli C."/>
            <person name="Schiex T."/>
            <person name="Segurens B."/>
            <person name="Severin A.J."/>
            <person name="Sherrier D.J."/>
            <person name="Shi R."/>
            <person name="Sims S."/>
            <person name="Singer S.R."/>
            <person name="Sinharoy S."/>
            <person name="Sterck L."/>
            <person name="Viollet A."/>
            <person name="Wang B.B."/>
            <person name="Wang K."/>
            <person name="Wang M."/>
            <person name="Wang X."/>
            <person name="Warfsmann J."/>
            <person name="Weissenbach J."/>
            <person name="White D.D."/>
            <person name="White J.D."/>
            <person name="Wiley G.B."/>
            <person name="Wincker P."/>
            <person name="Xing Y."/>
            <person name="Yang L."/>
            <person name="Yao Z."/>
            <person name="Ying F."/>
            <person name="Zhai J."/>
            <person name="Zhou L."/>
            <person name="Zuber A."/>
            <person name="Denarie J."/>
            <person name="Dixon R.A."/>
            <person name="May G.D."/>
            <person name="Schwartz D.C."/>
            <person name="Rogers J."/>
            <person name="Quetier F."/>
            <person name="Town C.D."/>
            <person name="Roe B.A."/>
        </authorList>
    </citation>
    <scope>NUCLEOTIDE SEQUENCE [LARGE SCALE GENOMIC DNA]</scope>
    <source>
        <strain evidence="3">A17</strain>
        <strain evidence="4 5">cv. Jemalong A17</strain>
    </source>
</reference>
<evidence type="ECO:0000313" key="5">
    <source>
        <dbReference type="Proteomes" id="UP000002051"/>
    </source>
</evidence>
<feature type="domain" description="Late nodulin" evidence="2">
    <location>
        <begin position="9"/>
        <end position="56"/>
    </location>
</feature>